<evidence type="ECO:0000313" key="1">
    <source>
        <dbReference type="EMBL" id="SFV13917.1"/>
    </source>
</evidence>
<sequence>MSQKPTTPTTPDGALRLDDMSDSQILALIARAENDPFAAKSVQYLQKQACERMTETVQQMLAKLNGIGAAREKKAPAGPISVVALASAARQREAAGKQKKEFAEYLVIGALMNRDNPDWNIFDAEAKPVPPPQSGVLALLKLKTPAPAKAPA</sequence>
<dbReference type="AlphaFoldDB" id="A0A1I7LWG4"/>
<accession>A0A1I7LWG4</accession>
<protein>
    <submittedName>
        <fullName evidence="1">Uncharacterized protein</fullName>
    </submittedName>
</protein>
<keyword evidence="2" id="KW-1185">Reference proteome</keyword>
<proteinExistence type="predicted"/>
<gene>
    <name evidence="1" type="ORF">SAMN05216552_104041</name>
</gene>
<dbReference type="Proteomes" id="UP000199391">
    <property type="component" value="Unassembled WGS sequence"/>
</dbReference>
<dbReference type="OrthoDB" id="8819631at2"/>
<dbReference type="STRING" id="1035707.SAMN05216552_104041"/>
<dbReference type="RefSeq" id="WP_143133366.1">
    <property type="nucleotide sequence ID" value="NZ_FPBO01000040.1"/>
</dbReference>
<organism evidence="1 2">
    <name type="scientific">Pseudoduganella namucuonensis</name>
    <dbReference type="NCBI Taxonomy" id="1035707"/>
    <lineage>
        <taxon>Bacteria</taxon>
        <taxon>Pseudomonadati</taxon>
        <taxon>Pseudomonadota</taxon>
        <taxon>Betaproteobacteria</taxon>
        <taxon>Burkholderiales</taxon>
        <taxon>Oxalobacteraceae</taxon>
        <taxon>Telluria group</taxon>
        <taxon>Pseudoduganella</taxon>
    </lineage>
</organism>
<evidence type="ECO:0000313" key="2">
    <source>
        <dbReference type="Proteomes" id="UP000199391"/>
    </source>
</evidence>
<reference evidence="2" key="1">
    <citation type="submission" date="2016-10" db="EMBL/GenBank/DDBJ databases">
        <authorList>
            <person name="Varghese N."/>
            <person name="Submissions S."/>
        </authorList>
    </citation>
    <scope>NUCLEOTIDE SEQUENCE [LARGE SCALE GENOMIC DNA]</scope>
    <source>
        <strain evidence="2">CGMCC 1.11014</strain>
    </source>
</reference>
<name>A0A1I7LWG4_9BURK</name>
<dbReference type="EMBL" id="FPBO01000040">
    <property type="protein sequence ID" value="SFV13917.1"/>
    <property type="molecule type" value="Genomic_DNA"/>
</dbReference>